<feature type="non-terminal residue" evidence="1">
    <location>
        <position position="258"/>
    </location>
</feature>
<organism evidence="1">
    <name type="scientific">marine sediment metagenome</name>
    <dbReference type="NCBI Taxonomy" id="412755"/>
    <lineage>
        <taxon>unclassified sequences</taxon>
        <taxon>metagenomes</taxon>
        <taxon>ecological metagenomes</taxon>
    </lineage>
</organism>
<protein>
    <recommendedName>
        <fullName evidence="2">DUF11 domain-containing protein</fullName>
    </recommendedName>
</protein>
<sequence>TYYIKIQNDGNDTEKFTVTSTTLDPTRWTISYYDEGGSPIVYGEITGAGWLTPEIAPAGGSITITLYVTPNEIPWAGESEDILITSVSATGEGDAVKCVTTVKLHAQPDNLIKKEGDAVYQYGDDHDPTDQLYLPDPVTISNNTTLTYYIWIENDGNANQDFAVSGTGSAGGWTVSYYKSPYDPIADDITTAVVSGTYQATDLDPIPGVKEIIRVWVTAGATLDGGDERTVVIQSIAPASVATDTVKVRHQVDIAYKV</sequence>
<evidence type="ECO:0000313" key="1">
    <source>
        <dbReference type="EMBL" id="GAI42063.1"/>
    </source>
</evidence>
<dbReference type="AlphaFoldDB" id="X1NEP3"/>
<name>X1NEP3_9ZZZZ</name>
<evidence type="ECO:0008006" key="2">
    <source>
        <dbReference type="Google" id="ProtNLM"/>
    </source>
</evidence>
<accession>X1NEP3</accession>
<gene>
    <name evidence="1" type="ORF">S06H3_46584</name>
</gene>
<comment type="caution">
    <text evidence="1">The sequence shown here is derived from an EMBL/GenBank/DDBJ whole genome shotgun (WGS) entry which is preliminary data.</text>
</comment>
<dbReference type="EMBL" id="BARV01029179">
    <property type="protein sequence ID" value="GAI42063.1"/>
    <property type="molecule type" value="Genomic_DNA"/>
</dbReference>
<feature type="non-terminal residue" evidence="1">
    <location>
        <position position="1"/>
    </location>
</feature>
<reference evidence="1" key="1">
    <citation type="journal article" date="2014" name="Front. Microbiol.">
        <title>High frequency of phylogenetically diverse reductive dehalogenase-homologous genes in deep subseafloor sedimentary metagenomes.</title>
        <authorList>
            <person name="Kawai M."/>
            <person name="Futagami T."/>
            <person name="Toyoda A."/>
            <person name="Takaki Y."/>
            <person name="Nishi S."/>
            <person name="Hori S."/>
            <person name="Arai W."/>
            <person name="Tsubouchi T."/>
            <person name="Morono Y."/>
            <person name="Uchiyama I."/>
            <person name="Ito T."/>
            <person name="Fujiyama A."/>
            <person name="Inagaki F."/>
            <person name="Takami H."/>
        </authorList>
    </citation>
    <scope>NUCLEOTIDE SEQUENCE</scope>
    <source>
        <strain evidence="1">Expedition CK06-06</strain>
    </source>
</reference>
<proteinExistence type="predicted"/>